<evidence type="ECO:0000256" key="3">
    <source>
        <dbReference type="ARBA" id="ARBA00022833"/>
    </source>
</evidence>
<dbReference type="InterPro" id="IPR011057">
    <property type="entry name" value="Mss4-like_sf"/>
</dbReference>
<keyword evidence="7" id="KW-1185">Reference proteome</keyword>
<dbReference type="InterPro" id="IPR052355">
    <property type="entry name" value="CENP-V-like"/>
</dbReference>
<protein>
    <recommendedName>
        <fullName evidence="5">CENP-V/GFA domain-containing protein</fullName>
    </recommendedName>
</protein>
<dbReference type="GO" id="GO:0046872">
    <property type="term" value="F:metal ion binding"/>
    <property type="evidence" value="ECO:0007669"/>
    <property type="project" value="UniProtKB-KW"/>
</dbReference>
<dbReference type="PROSITE" id="PS51891">
    <property type="entry name" value="CENP_V_GFA"/>
    <property type="match status" value="1"/>
</dbReference>
<evidence type="ECO:0000259" key="5">
    <source>
        <dbReference type="PROSITE" id="PS51891"/>
    </source>
</evidence>
<gene>
    <name evidence="6" type="ORF">CC80DRAFT_490105</name>
</gene>
<keyword evidence="2" id="KW-0479">Metal-binding</keyword>
<name>A0A6A5U470_9PLEO</name>
<keyword evidence="3" id="KW-0862">Zinc</keyword>
<evidence type="ECO:0000256" key="2">
    <source>
        <dbReference type="ARBA" id="ARBA00022723"/>
    </source>
</evidence>
<dbReference type="SUPFAM" id="SSF51316">
    <property type="entry name" value="Mss4-like"/>
    <property type="match status" value="1"/>
</dbReference>
<evidence type="ECO:0000313" key="6">
    <source>
        <dbReference type="EMBL" id="KAF1959130.1"/>
    </source>
</evidence>
<proteinExistence type="inferred from homology"/>
<feature type="domain" description="CENP-V/GFA" evidence="5">
    <location>
        <begin position="23"/>
        <end position="144"/>
    </location>
</feature>
<accession>A0A6A5U470</accession>
<dbReference type="PANTHER" id="PTHR28620">
    <property type="entry name" value="CENTROMERE PROTEIN V"/>
    <property type="match status" value="1"/>
</dbReference>
<evidence type="ECO:0000256" key="4">
    <source>
        <dbReference type="SAM" id="MobiDB-lite"/>
    </source>
</evidence>
<evidence type="ECO:0000256" key="1">
    <source>
        <dbReference type="ARBA" id="ARBA00005495"/>
    </source>
</evidence>
<dbReference type="Gene3D" id="2.170.150.70">
    <property type="match status" value="1"/>
</dbReference>
<organism evidence="6 7">
    <name type="scientific">Byssothecium circinans</name>
    <dbReference type="NCBI Taxonomy" id="147558"/>
    <lineage>
        <taxon>Eukaryota</taxon>
        <taxon>Fungi</taxon>
        <taxon>Dikarya</taxon>
        <taxon>Ascomycota</taxon>
        <taxon>Pezizomycotina</taxon>
        <taxon>Dothideomycetes</taxon>
        <taxon>Pleosporomycetidae</taxon>
        <taxon>Pleosporales</taxon>
        <taxon>Massarineae</taxon>
        <taxon>Massarinaceae</taxon>
        <taxon>Byssothecium</taxon>
    </lineage>
</organism>
<dbReference type="Proteomes" id="UP000800035">
    <property type="component" value="Unassembled WGS sequence"/>
</dbReference>
<dbReference type="EMBL" id="ML976985">
    <property type="protein sequence ID" value="KAF1959130.1"/>
    <property type="molecule type" value="Genomic_DNA"/>
</dbReference>
<dbReference type="Pfam" id="PF04828">
    <property type="entry name" value="GFA"/>
    <property type="match status" value="1"/>
</dbReference>
<feature type="region of interest" description="Disordered" evidence="4">
    <location>
        <begin position="1"/>
        <end position="20"/>
    </location>
</feature>
<dbReference type="PANTHER" id="PTHR28620:SF1">
    <property type="entry name" value="CENP-V_GFA DOMAIN-CONTAINING PROTEIN"/>
    <property type="match status" value="1"/>
</dbReference>
<sequence>MSTTASPSPPTVAAAAAPPSTTYTGSCHCKRTTYTVTQSPSLTDPACEVTNCNCSICSRNGYLLIYIPDKHLSFTAGGLDDFTKYTFAPKHKIAHHFCPLCGTSCFAKSTDPEFFSDYTAVNVRTLEGVELDALKLKEVDGKSI</sequence>
<dbReference type="AlphaFoldDB" id="A0A6A5U470"/>
<evidence type="ECO:0000313" key="7">
    <source>
        <dbReference type="Proteomes" id="UP000800035"/>
    </source>
</evidence>
<dbReference type="OrthoDB" id="2993351at2759"/>
<comment type="similarity">
    <text evidence="1">Belongs to the Gfa family.</text>
</comment>
<dbReference type="InterPro" id="IPR006913">
    <property type="entry name" value="CENP-V/GFA"/>
</dbReference>
<dbReference type="GO" id="GO:0016846">
    <property type="term" value="F:carbon-sulfur lyase activity"/>
    <property type="evidence" value="ECO:0007669"/>
    <property type="project" value="InterPro"/>
</dbReference>
<reference evidence="6" key="1">
    <citation type="journal article" date="2020" name="Stud. Mycol.">
        <title>101 Dothideomycetes genomes: a test case for predicting lifestyles and emergence of pathogens.</title>
        <authorList>
            <person name="Haridas S."/>
            <person name="Albert R."/>
            <person name="Binder M."/>
            <person name="Bloem J."/>
            <person name="Labutti K."/>
            <person name="Salamov A."/>
            <person name="Andreopoulos B."/>
            <person name="Baker S."/>
            <person name="Barry K."/>
            <person name="Bills G."/>
            <person name="Bluhm B."/>
            <person name="Cannon C."/>
            <person name="Castanera R."/>
            <person name="Culley D."/>
            <person name="Daum C."/>
            <person name="Ezra D."/>
            <person name="Gonzalez J."/>
            <person name="Henrissat B."/>
            <person name="Kuo A."/>
            <person name="Liang C."/>
            <person name="Lipzen A."/>
            <person name="Lutzoni F."/>
            <person name="Magnuson J."/>
            <person name="Mondo S."/>
            <person name="Nolan M."/>
            <person name="Ohm R."/>
            <person name="Pangilinan J."/>
            <person name="Park H.-J."/>
            <person name="Ramirez L."/>
            <person name="Alfaro M."/>
            <person name="Sun H."/>
            <person name="Tritt A."/>
            <person name="Yoshinaga Y."/>
            <person name="Zwiers L.-H."/>
            <person name="Turgeon B."/>
            <person name="Goodwin S."/>
            <person name="Spatafora J."/>
            <person name="Crous P."/>
            <person name="Grigoriev I."/>
        </authorList>
    </citation>
    <scope>NUCLEOTIDE SEQUENCE</scope>
    <source>
        <strain evidence="6">CBS 675.92</strain>
    </source>
</reference>